<proteinExistence type="predicted"/>
<organism evidence="2 3">
    <name type="scientific">Vitis vinifera</name>
    <name type="common">Grape</name>
    <dbReference type="NCBI Taxonomy" id="29760"/>
    <lineage>
        <taxon>Eukaryota</taxon>
        <taxon>Viridiplantae</taxon>
        <taxon>Streptophyta</taxon>
        <taxon>Embryophyta</taxon>
        <taxon>Tracheophyta</taxon>
        <taxon>Spermatophyta</taxon>
        <taxon>Magnoliopsida</taxon>
        <taxon>eudicotyledons</taxon>
        <taxon>Gunneridae</taxon>
        <taxon>Pentapetalae</taxon>
        <taxon>rosids</taxon>
        <taxon>Vitales</taxon>
        <taxon>Vitaceae</taxon>
        <taxon>Viteae</taxon>
        <taxon>Vitis</taxon>
    </lineage>
</organism>
<evidence type="ECO:0000313" key="3">
    <source>
        <dbReference type="Proteomes" id="UP000288805"/>
    </source>
</evidence>
<name>A0A438IKI4_VITVI</name>
<dbReference type="AlphaFoldDB" id="A0A438IKI4"/>
<comment type="caution">
    <text evidence="2">The sequence shown here is derived from an EMBL/GenBank/DDBJ whole genome shotgun (WGS) entry which is preliminary data.</text>
</comment>
<evidence type="ECO:0000256" key="1">
    <source>
        <dbReference type="SAM" id="MobiDB-lite"/>
    </source>
</evidence>
<dbReference type="EMBL" id="QGNW01000103">
    <property type="protein sequence ID" value="RVW97145.1"/>
    <property type="molecule type" value="Genomic_DNA"/>
</dbReference>
<reference evidence="2 3" key="1">
    <citation type="journal article" date="2018" name="PLoS Genet.">
        <title>Population sequencing reveals clonal diversity and ancestral inbreeding in the grapevine cultivar Chardonnay.</title>
        <authorList>
            <person name="Roach M.J."/>
            <person name="Johnson D.L."/>
            <person name="Bohlmann J."/>
            <person name="van Vuuren H.J."/>
            <person name="Jones S.J."/>
            <person name="Pretorius I.S."/>
            <person name="Schmidt S.A."/>
            <person name="Borneman A.R."/>
        </authorList>
    </citation>
    <scope>NUCLEOTIDE SEQUENCE [LARGE SCALE GENOMIC DNA]</scope>
    <source>
        <strain evidence="3">cv. Chardonnay</strain>
        <tissue evidence="2">Leaf</tissue>
    </source>
</reference>
<sequence>MGSTGEPDRKRRHFSSLSPTAATAKKMPFLPVSEDKKVRSFSPFDSNISKLVSCICN</sequence>
<accession>A0A438IKI4</accession>
<gene>
    <name evidence="2" type="ORF">CK203_030071</name>
</gene>
<feature type="region of interest" description="Disordered" evidence="1">
    <location>
        <begin position="1"/>
        <end position="22"/>
    </location>
</feature>
<dbReference type="Proteomes" id="UP000288805">
    <property type="component" value="Unassembled WGS sequence"/>
</dbReference>
<evidence type="ECO:0000313" key="2">
    <source>
        <dbReference type="EMBL" id="RVW97145.1"/>
    </source>
</evidence>
<protein>
    <submittedName>
        <fullName evidence="2">Uncharacterized protein</fullName>
    </submittedName>
</protein>